<protein>
    <submittedName>
        <fullName evidence="2">Uncharacterized protein</fullName>
    </submittedName>
</protein>
<feature type="region of interest" description="Disordered" evidence="1">
    <location>
        <begin position="39"/>
        <end position="59"/>
    </location>
</feature>
<evidence type="ECO:0000256" key="1">
    <source>
        <dbReference type="SAM" id="MobiDB-lite"/>
    </source>
</evidence>
<name>A0A2U1ZRD0_9MICO</name>
<accession>A0A2U1ZRD0</accession>
<organism evidence="2 3">
    <name type="scientific">Serinibacter arcticus</name>
    <dbReference type="NCBI Taxonomy" id="1655435"/>
    <lineage>
        <taxon>Bacteria</taxon>
        <taxon>Bacillati</taxon>
        <taxon>Actinomycetota</taxon>
        <taxon>Actinomycetes</taxon>
        <taxon>Micrococcales</taxon>
        <taxon>Beutenbergiaceae</taxon>
        <taxon>Serinibacter</taxon>
    </lineage>
</organism>
<keyword evidence="3" id="KW-1185">Reference proteome</keyword>
<sequence>MDFNQAATSASAAIVRSAEAMKQAEEAEKLRVLEVEKRRREQAMRDAEALRRTPGTSGS</sequence>
<comment type="caution">
    <text evidence="2">The sequence shown here is derived from an EMBL/GenBank/DDBJ whole genome shotgun (WGS) entry which is preliminary data.</text>
</comment>
<dbReference type="AlphaFoldDB" id="A0A2U1ZRD0"/>
<dbReference type="EMBL" id="PYHR01000002">
    <property type="protein sequence ID" value="PWD49472.1"/>
    <property type="molecule type" value="Genomic_DNA"/>
</dbReference>
<dbReference type="Proteomes" id="UP000245166">
    <property type="component" value="Unassembled WGS sequence"/>
</dbReference>
<feature type="compositionally biased region" description="Basic and acidic residues" evidence="1">
    <location>
        <begin position="39"/>
        <end position="51"/>
    </location>
</feature>
<dbReference type="RefSeq" id="WP_109227855.1">
    <property type="nucleotide sequence ID" value="NZ_PYHR01000002.1"/>
</dbReference>
<gene>
    <name evidence="2" type="ORF">C8046_00790</name>
</gene>
<reference evidence="2 3" key="1">
    <citation type="submission" date="2018-03" db="EMBL/GenBank/DDBJ databases">
        <title>Genome assembly of novel Miniimonas species PCH200.</title>
        <authorList>
            <person name="Thakur V."/>
            <person name="Kumar V."/>
            <person name="Singh D."/>
        </authorList>
    </citation>
    <scope>NUCLEOTIDE SEQUENCE [LARGE SCALE GENOMIC DNA]</scope>
    <source>
        <strain evidence="2 3">PCH200</strain>
    </source>
</reference>
<proteinExistence type="predicted"/>
<evidence type="ECO:0000313" key="2">
    <source>
        <dbReference type="EMBL" id="PWD49472.1"/>
    </source>
</evidence>
<evidence type="ECO:0000313" key="3">
    <source>
        <dbReference type="Proteomes" id="UP000245166"/>
    </source>
</evidence>